<protein>
    <recommendedName>
        <fullName evidence="4">DNA methylase N-4/N-6 domain-containing protein</fullName>
    </recommendedName>
</protein>
<feature type="region of interest" description="Disordered" evidence="3">
    <location>
        <begin position="62"/>
        <end position="107"/>
    </location>
</feature>
<dbReference type="SUPFAM" id="SSF53335">
    <property type="entry name" value="S-adenosyl-L-methionine-dependent methyltransferases"/>
    <property type="match status" value="1"/>
</dbReference>
<dbReference type="InterPro" id="IPR002941">
    <property type="entry name" value="DNA_methylase_N4/N6"/>
</dbReference>
<gene>
    <name evidence="5" type="ORF">LCGC14_2619710</name>
</gene>
<dbReference type="GO" id="GO:0003677">
    <property type="term" value="F:DNA binding"/>
    <property type="evidence" value="ECO:0007669"/>
    <property type="project" value="InterPro"/>
</dbReference>
<dbReference type="AlphaFoldDB" id="A0A0F9A3D3"/>
<dbReference type="InterPro" id="IPR001091">
    <property type="entry name" value="RM_Methyltransferase"/>
</dbReference>
<dbReference type="GO" id="GO:0008170">
    <property type="term" value="F:N-methyltransferase activity"/>
    <property type="evidence" value="ECO:0007669"/>
    <property type="project" value="InterPro"/>
</dbReference>
<evidence type="ECO:0000313" key="5">
    <source>
        <dbReference type="EMBL" id="KKL04074.1"/>
    </source>
</evidence>
<reference evidence="5" key="1">
    <citation type="journal article" date="2015" name="Nature">
        <title>Complex archaea that bridge the gap between prokaryotes and eukaryotes.</title>
        <authorList>
            <person name="Spang A."/>
            <person name="Saw J.H."/>
            <person name="Jorgensen S.L."/>
            <person name="Zaremba-Niedzwiedzka K."/>
            <person name="Martijn J."/>
            <person name="Lind A.E."/>
            <person name="van Eijk R."/>
            <person name="Schleper C."/>
            <person name="Guy L."/>
            <person name="Ettema T.J."/>
        </authorList>
    </citation>
    <scope>NUCLEOTIDE SEQUENCE</scope>
</reference>
<dbReference type="Pfam" id="PF01555">
    <property type="entry name" value="N6_N4_Mtase"/>
    <property type="match status" value="1"/>
</dbReference>
<keyword evidence="1" id="KW-0489">Methyltransferase</keyword>
<dbReference type="PRINTS" id="PR00508">
    <property type="entry name" value="S21N4MTFRASE"/>
</dbReference>
<evidence type="ECO:0000256" key="1">
    <source>
        <dbReference type="ARBA" id="ARBA00022603"/>
    </source>
</evidence>
<keyword evidence="2" id="KW-0808">Transferase</keyword>
<sequence length="180" mass="19579">MDQIGQTGFGFLKDIRPDTVSLADRFLVPPFTLLDTRAGYWRDRRSDWLALGLQSELGRGLQAGGGNHRSSYGAYSPNYAPPDRRKADQQSNVTGAPAKPDWATGTGTENMAPGTSIFDPVLCELAYRWFCPPAGHVLDPFAGGGTVGVVSQQLKRNAFLIDVKLEYCELAAQRCGIIKS</sequence>
<evidence type="ECO:0000259" key="4">
    <source>
        <dbReference type="Pfam" id="PF01555"/>
    </source>
</evidence>
<comment type="caution">
    <text evidence="5">The sequence shown here is derived from an EMBL/GenBank/DDBJ whole genome shotgun (WGS) entry which is preliminary data.</text>
</comment>
<dbReference type="GO" id="GO:0032259">
    <property type="term" value="P:methylation"/>
    <property type="evidence" value="ECO:0007669"/>
    <property type="project" value="UniProtKB-KW"/>
</dbReference>
<name>A0A0F9A3D3_9ZZZZ</name>
<evidence type="ECO:0000256" key="3">
    <source>
        <dbReference type="SAM" id="MobiDB-lite"/>
    </source>
</evidence>
<proteinExistence type="predicted"/>
<organism evidence="5">
    <name type="scientific">marine sediment metagenome</name>
    <dbReference type="NCBI Taxonomy" id="412755"/>
    <lineage>
        <taxon>unclassified sequences</taxon>
        <taxon>metagenomes</taxon>
        <taxon>ecological metagenomes</taxon>
    </lineage>
</organism>
<dbReference type="EMBL" id="LAZR01044677">
    <property type="protein sequence ID" value="KKL04074.1"/>
    <property type="molecule type" value="Genomic_DNA"/>
</dbReference>
<dbReference type="InterPro" id="IPR029063">
    <property type="entry name" value="SAM-dependent_MTases_sf"/>
</dbReference>
<accession>A0A0F9A3D3</accession>
<feature type="domain" description="DNA methylase N-4/N-6" evidence="4">
    <location>
        <begin position="130"/>
        <end position="172"/>
    </location>
</feature>
<dbReference type="Gene3D" id="3.40.50.150">
    <property type="entry name" value="Vaccinia Virus protein VP39"/>
    <property type="match status" value="1"/>
</dbReference>
<evidence type="ECO:0000256" key="2">
    <source>
        <dbReference type="ARBA" id="ARBA00022679"/>
    </source>
</evidence>